<accession>A0A261ES80</accession>
<dbReference type="AlphaFoldDB" id="A0A261ES80"/>
<evidence type="ECO:0000313" key="1">
    <source>
        <dbReference type="EMBL" id="OZG49714.1"/>
    </source>
</evidence>
<organism evidence="1 2">
    <name type="scientific">Pseudoscardovia suis</name>
    <dbReference type="NCBI Taxonomy" id="987063"/>
    <lineage>
        <taxon>Bacteria</taxon>
        <taxon>Bacillati</taxon>
        <taxon>Actinomycetota</taxon>
        <taxon>Actinomycetes</taxon>
        <taxon>Bifidobacteriales</taxon>
        <taxon>Bifidobacteriaceae</taxon>
        <taxon>Pseudoscardovia</taxon>
    </lineage>
</organism>
<protein>
    <submittedName>
        <fullName evidence="1">Uncharacterized protein</fullName>
    </submittedName>
</protein>
<proteinExistence type="predicted"/>
<comment type="caution">
    <text evidence="1">The sequence shown here is derived from an EMBL/GenBank/DDBJ whole genome shotgun (WGS) entry which is preliminary data.</text>
</comment>
<keyword evidence="2" id="KW-1185">Reference proteome</keyword>
<reference evidence="1 2" key="1">
    <citation type="journal article" date="2017" name="BMC Genomics">
        <title>Comparative genomic and phylogenomic analyses of the Bifidobacteriaceae family.</title>
        <authorList>
            <person name="Lugli G.A."/>
            <person name="Milani C."/>
            <person name="Turroni F."/>
            <person name="Duranti S."/>
            <person name="Mancabelli L."/>
            <person name="Mangifesta M."/>
            <person name="Ferrario C."/>
            <person name="Modesto M."/>
            <person name="Mattarelli P."/>
            <person name="Jiri K."/>
            <person name="van Sinderen D."/>
            <person name="Ventura M."/>
        </authorList>
    </citation>
    <scope>NUCLEOTIDE SEQUENCE [LARGE SCALE GENOMIC DNA]</scope>
    <source>
        <strain evidence="1 2">DSM 24744</strain>
    </source>
</reference>
<gene>
    <name evidence="1" type="ORF">PSSU_1538</name>
</gene>
<name>A0A261ES80_9BIFI</name>
<sequence length="35" mass="4072">MMEVRRGWISLLTSIFGESGIGRRRWRFGVLFSGL</sequence>
<evidence type="ECO:0000313" key="2">
    <source>
        <dbReference type="Proteomes" id="UP000216454"/>
    </source>
</evidence>
<dbReference type="Proteomes" id="UP000216454">
    <property type="component" value="Unassembled WGS sequence"/>
</dbReference>
<dbReference type="EMBL" id="MWWQ01000014">
    <property type="protein sequence ID" value="OZG49714.1"/>
    <property type="molecule type" value="Genomic_DNA"/>
</dbReference>